<dbReference type="EMBL" id="WBMX01003455">
    <property type="protein sequence ID" value="NXC18451.1"/>
    <property type="molecule type" value="Genomic_DNA"/>
</dbReference>
<dbReference type="InterPro" id="IPR007594">
    <property type="entry name" value="RFT1"/>
</dbReference>
<evidence type="ECO:0000256" key="7">
    <source>
        <dbReference type="ARBA" id="ARBA00023136"/>
    </source>
</evidence>
<feature type="transmembrane region" description="Helical" evidence="9">
    <location>
        <begin position="288"/>
        <end position="310"/>
    </location>
</feature>
<dbReference type="PANTHER" id="PTHR13117">
    <property type="entry name" value="ENDOPLASMIC RETICULUM MULTISPAN TRANSMEMBRANE PROTEIN-RELATED"/>
    <property type="match status" value="1"/>
</dbReference>
<dbReference type="GO" id="GO:0005789">
    <property type="term" value="C:endoplasmic reticulum membrane"/>
    <property type="evidence" value="ECO:0007669"/>
    <property type="project" value="UniProtKB-SubCell"/>
</dbReference>
<feature type="transmembrane region" description="Helical" evidence="9">
    <location>
        <begin position="247"/>
        <end position="268"/>
    </location>
</feature>
<evidence type="ECO:0000256" key="6">
    <source>
        <dbReference type="ARBA" id="ARBA00022989"/>
    </source>
</evidence>
<feature type="transmembrane region" description="Helical" evidence="9">
    <location>
        <begin position="113"/>
        <end position="136"/>
    </location>
</feature>
<keyword evidence="4 9" id="KW-0812">Transmembrane</keyword>
<feature type="transmembrane region" description="Helical" evidence="9">
    <location>
        <begin position="481"/>
        <end position="501"/>
    </location>
</feature>
<feature type="non-terminal residue" evidence="10">
    <location>
        <position position="512"/>
    </location>
</feature>
<dbReference type="PANTHER" id="PTHR13117:SF5">
    <property type="entry name" value="PROTEIN RFT1 HOMOLOG"/>
    <property type="match status" value="1"/>
</dbReference>
<comment type="function">
    <text evidence="8 9">Intramembrane glycolipid transporter that operates in the biosynthetic pathway of dolichol-linked oligosaccharides, the glycan precursors employed in protein asparagine (N)-glycosylation. The sequential addition of sugars to dolichol pyrophosphate produces dolichol-linked oligosaccharides containing fourteen sugars, including two GlcNAcs, nine mannoses and three glucoses. Once assembled, the oligosaccharide is transferred from the lipid to nascent proteins by oligosaccharyltransferases. The assembly of dolichol-linked oligosaccharides begins on the cytosolic side of the endoplasmic reticulum membrane and finishes in its lumen. RFT1 could mediate the translocation of the cytosolically oriented intermediate DolPP-GlcNAc2Man5, produced by ALG11, into the ER lumen where dolichol-linked oligosaccharides assembly continues. However, the intramembrane lipid transporter activity could not be confirmed in vitro.</text>
</comment>
<evidence type="ECO:0000256" key="2">
    <source>
        <dbReference type="ARBA" id="ARBA00004922"/>
    </source>
</evidence>
<feature type="transmembrane region" description="Helical" evidence="9">
    <location>
        <begin position="148"/>
        <end position="167"/>
    </location>
</feature>
<protein>
    <recommendedName>
        <fullName evidence="9">Protein RFT1 homolog</fullName>
    </recommendedName>
</protein>
<keyword evidence="5" id="KW-0256">Endoplasmic reticulum</keyword>
<dbReference type="Pfam" id="PF04506">
    <property type="entry name" value="Rft-1"/>
    <property type="match status" value="3"/>
</dbReference>
<feature type="non-terminal residue" evidence="10">
    <location>
        <position position="1"/>
    </location>
</feature>
<evidence type="ECO:0000256" key="4">
    <source>
        <dbReference type="ARBA" id="ARBA00022692"/>
    </source>
</evidence>
<comment type="similarity">
    <text evidence="3 9">Belongs to the RFT1 family.</text>
</comment>
<keyword evidence="11" id="KW-1185">Reference proteome</keyword>
<evidence type="ECO:0000256" key="3">
    <source>
        <dbReference type="ARBA" id="ARBA00010288"/>
    </source>
</evidence>
<proteinExistence type="inferred from homology"/>
<reference evidence="10" key="1">
    <citation type="submission" date="2019-09" db="EMBL/GenBank/DDBJ databases">
        <title>Bird 10,000 Genomes (B10K) Project - Family phase.</title>
        <authorList>
            <person name="Zhang G."/>
        </authorList>
    </citation>
    <scope>NUCLEOTIDE SEQUENCE</scope>
    <source>
        <strain evidence="10">B10K-CU-031-40</strain>
    </source>
</reference>
<name>A0A851LNP0_CORCR</name>
<organism evidence="10 11">
    <name type="scientific">Corythaeola cristata</name>
    <name type="common">Great blue turaco</name>
    <dbReference type="NCBI Taxonomy" id="103954"/>
    <lineage>
        <taxon>Eukaryota</taxon>
        <taxon>Metazoa</taxon>
        <taxon>Chordata</taxon>
        <taxon>Craniata</taxon>
        <taxon>Vertebrata</taxon>
        <taxon>Euteleostomi</taxon>
        <taxon>Archelosauria</taxon>
        <taxon>Archosauria</taxon>
        <taxon>Dinosauria</taxon>
        <taxon>Saurischia</taxon>
        <taxon>Theropoda</taxon>
        <taxon>Coelurosauria</taxon>
        <taxon>Aves</taxon>
        <taxon>Neognathae</taxon>
        <taxon>Neoaves</taxon>
        <taxon>Otidimorphae</taxon>
        <taxon>Musophagiformes</taxon>
        <taxon>Musophagidae</taxon>
        <taxon>Corythaeola</taxon>
    </lineage>
</organism>
<evidence type="ECO:0000256" key="5">
    <source>
        <dbReference type="ARBA" id="ARBA00022824"/>
    </source>
</evidence>
<keyword evidence="6 9" id="KW-1133">Transmembrane helix</keyword>
<comment type="subcellular location">
    <subcellularLocation>
        <location evidence="1 9">Endoplasmic reticulum membrane</location>
        <topology evidence="1 9">Multi-pass membrane protein</topology>
    </subcellularLocation>
</comment>
<evidence type="ECO:0000256" key="9">
    <source>
        <dbReference type="RuleBase" id="RU365067"/>
    </source>
</evidence>
<keyword evidence="7 9" id="KW-0472">Membrane</keyword>
<feature type="transmembrane region" description="Helical" evidence="9">
    <location>
        <begin position="410"/>
        <end position="432"/>
    </location>
</feature>
<evidence type="ECO:0000313" key="10">
    <source>
        <dbReference type="EMBL" id="NXC18451.1"/>
    </source>
</evidence>
<feature type="transmembrane region" description="Helical" evidence="9">
    <location>
        <begin position="23"/>
        <end position="42"/>
    </location>
</feature>
<evidence type="ECO:0000256" key="8">
    <source>
        <dbReference type="ARBA" id="ARBA00045912"/>
    </source>
</evidence>
<gene>
    <name evidence="10" type="primary">Rft1</name>
    <name evidence="10" type="ORF">CORCRI_R03378</name>
</gene>
<feature type="transmembrane region" description="Helical" evidence="9">
    <location>
        <begin position="63"/>
        <end position="93"/>
    </location>
</feature>
<dbReference type="AlphaFoldDB" id="A0A851LNP0"/>
<feature type="transmembrane region" description="Helical" evidence="9">
    <location>
        <begin position="346"/>
        <end position="363"/>
    </location>
</feature>
<dbReference type="GO" id="GO:0034203">
    <property type="term" value="P:glycolipid translocation"/>
    <property type="evidence" value="ECO:0007669"/>
    <property type="project" value="TreeGrafter"/>
</dbReference>
<dbReference type="OrthoDB" id="9979195at2759"/>
<comment type="pathway">
    <text evidence="2">Protein modification; protein glycosylation.</text>
</comment>
<feature type="transmembrane region" description="Helical" evidence="9">
    <location>
        <begin position="444"/>
        <end position="466"/>
    </location>
</feature>
<accession>A0A851LNP0</accession>
<sequence length="512" mass="58419">QVLFRLVTFGLNAFTLRYLSRELIGVVNVRLTLLYSTVVFLAREAFRRACLSGSTKRNWTKTINLLWLTPFIFFLSACSVFLFYYLICIYEAALDVFFPPLKLNFFYVLSPDAIIAESLSVVSKCILTVILVVLYPQWGLYIFSLAQLLYASVLVMCYVIYFVMFLGSPEATKKSFPVARMKALLPNLVEDELSCLLPEGSLKSNEYKNACALNMLNNVGSKSFEISQNLILLFHRVYDIVNNLGSLVARFIFLPIEESFYVFFAKVLERGKNVKDQKQDDVAMAANVLELLLKLVLLIGLTITVFGYAYSQLALDIYGGSMLSSGTGKDLQSWQRSYSLERNCSYYEFLHKSAAFFFYLILLRKSVTYYVRIQNLCLHNSIFNTYNFVMLALSFTFLCVSYFLTHWHGSVGFILANCFNMGIRIAHSIHYICDYFKESTYRPLAGLLPSPFLLLVYIISGIITGFSEVVFCCDKGWMQRLVHISTGALCFAATIVTMFCTETKLIHFVRSQ</sequence>
<evidence type="ECO:0000313" key="11">
    <source>
        <dbReference type="Proteomes" id="UP000621168"/>
    </source>
</evidence>
<evidence type="ECO:0000256" key="1">
    <source>
        <dbReference type="ARBA" id="ARBA00004477"/>
    </source>
</evidence>
<feature type="transmembrane region" description="Helical" evidence="9">
    <location>
        <begin position="384"/>
        <end position="404"/>
    </location>
</feature>
<comment type="caution">
    <text evidence="10">The sequence shown here is derived from an EMBL/GenBank/DDBJ whole genome shotgun (WGS) entry which is preliminary data.</text>
</comment>
<dbReference type="GO" id="GO:0006488">
    <property type="term" value="P:dolichol-linked oligosaccharide biosynthetic process"/>
    <property type="evidence" value="ECO:0007669"/>
    <property type="project" value="InterPro"/>
</dbReference>
<dbReference type="Proteomes" id="UP000621168">
    <property type="component" value="Unassembled WGS sequence"/>
</dbReference>